<dbReference type="AlphaFoldDB" id="A0AA37XCJ1"/>
<name>A0AA37XCJ1_9MICO</name>
<accession>A0AA37XCJ1</accession>
<evidence type="ECO:0000313" key="3">
    <source>
        <dbReference type="Proteomes" id="UP001157160"/>
    </source>
</evidence>
<dbReference type="RefSeq" id="WP_284228859.1">
    <property type="nucleotide sequence ID" value="NZ_BSUL01000001.1"/>
</dbReference>
<gene>
    <name evidence="1" type="ORF">GCM10025874_00480</name>
    <name evidence="2" type="ORF">GCM10025874_31630</name>
</gene>
<keyword evidence="3" id="KW-1185">Reference proteome</keyword>
<evidence type="ECO:0000313" key="2">
    <source>
        <dbReference type="EMBL" id="GMA29910.1"/>
    </source>
</evidence>
<dbReference type="EMBL" id="BSUL01000001">
    <property type="protein sequence ID" value="GMA29910.1"/>
    <property type="molecule type" value="Genomic_DNA"/>
</dbReference>
<dbReference type="Gene3D" id="3.40.50.1010">
    <property type="entry name" value="5'-nuclease"/>
    <property type="match status" value="1"/>
</dbReference>
<protein>
    <recommendedName>
        <fullName evidence="4">NYN domain-containing protein</fullName>
    </recommendedName>
</protein>
<dbReference type="Proteomes" id="UP001157160">
    <property type="component" value="Unassembled WGS sequence"/>
</dbReference>
<reference evidence="2" key="2">
    <citation type="submission" date="2023-02" db="EMBL/GenBank/DDBJ databases">
        <authorList>
            <person name="Sun Q."/>
            <person name="Mori K."/>
        </authorList>
    </citation>
    <scope>NUCLEOTIDE SEQUENCE</scope>
    <source>
        <strain evidence="2">NBRC 112289</strain>
    </source>
</reference>
<reference evidence="2 3" key="1">
    <citation type="journal article" date="2014" name="Int. J. Syst. Evol. Microbiol.">
        <title>Complete genome sequence of Corynebacterium casei LMG S-19264T (=DSM 44701T), isolated from a smear-ripened cheese.</title>
        <authorList>
            <consortium name="US DOE Joint Genome Institute (JGI-PGF)"/>
            <person name="Walter F."/>
            <person name="Albersmeier A."/>
            <person name="Kalinowski J."/>
            <person name="Ruckert C."/>
        </authorList>
    </citation>
    <scope>NUCLEOTIDE SEQUENCE [LARGE SCALE GENOMIC DNA]</scope>
    <source>
        <strain evidence="2 3">NBRC 112289</strain>
    </source>
</reference>
<dbReference type="EMBL" id="BSUL01000001">
    <property type="protein sequence ID" value="GMA26795.1"/>
    <property type="molecule type" value="Genomic_DNA"/>
</dbReference>
<proteinExistence type="predicted"/>
<evidence type="ECO:0000313" key="1">
    <source>
        <dbReference type="EMBL" id="GMA26795.1"/>
    </source>
</evidence>
<evidence type="ECO:0008006" key="4">
    <source>
        <dbReference type="Google" id="ProtNLM"/>
    </source>
</evidence>
<sequence>MSTGWLLIDYQNLHFSAGDVFEPHGTPPEDYLVHPDRFAAQVEVEWQNKFAQPLEIRRVDVFRGLPDPRKEGALNGHVSRQNRLWTSGRVNVYTRALRYPRDWPNSRAEEKGIDVLLALSFFRAVLVKKSDYVILASRDTDLVPALEMAETAVPGRAAIATWSGSSVLRPKTANQIPTVQLGRAAYEKTLAEHDGS</sequence>
<organism evidence="2 3">
    <name type="scientific">Arenivirga flava</name>
    <dbReference type="NCBI Taxonomy" id="1930060"/>
    <lineage>
        <taxon>Bacteria</taxon>
        <taxon>Bacillati</taxon>
        <taxon>Actinomycetota</taxon>
        <taxon>Actinomycetes</taxon>
        <taxon>Micrococcales</taxon>
        <taxon>Microbacteriaceae</taxon>
        <taxon>Arenivirga</taxon>
    </lineage>
</organism>
<comment type="caution">
    <text evidence="2">The sequence shown here is derived from an EMBL/GenBank/DDBJ whole genome shotgun (WGS) entry which is preliminary data.</text>
</comment>